<evidence type="ECO:0000256" key="6">
    <source>
        <dbReference type="ARBA" id="ARBA00022989"/>
    </source>
</evidence>
<evidence type="ECO:0000256" key="1">
    <source>
        <dbReference type="ARBA" id="ARBA00005513"/>
    </source>
</evidence>
<sequence length="162" mass="17436">MPQFDFTNVFWPQLFWLALFFIVLYFGIVRLTLPRLGKVMDERAAKIDGDLEAARAAKESADELTERYRAELEKSRDEARGNIAAAKAEAAKASEARLAKAEADSAAKIDAAEARIADATAKAHESLRGVAIEGAQAIIAKLTNNQPSTDAVSGAVDAAMAR</sequence>
<accession>A0A419R012</accession>
<reference evidence="16 17" key="1">
    <citation type="submission" date="2018-09" db="EMBL/GenBank/DDBJ databases">
        <title>Altererythrobacter sp.Ery1 and Ery12, the genome sequencing of novel strains in genus Alterythrobacter.</title>
        <authorList>
            <person name="Cheng H."/>
            <person name="Wu Y.-H."/>
            <person name="Fang C."/>
            <person name="Xu X.-W."/>
        </authorList>
    </citation>
    <scope>NUCLEOTIDE SEQUENCE [LARGE SCALE GENOMIC DNA]</scope>
    <source>
        <strain evidence="16 17">Ery12</strain>
    </source>
</reference>
<keyword evidence="5 13" id="KW-0375">Hydrogen ion transport</keyword>
<comment type="caution">
    <text evidence="16">The sequence shown here is derived from an EMBL/GenBank/DDBJ whole genome shotgun (WGS) entry which is preliminary data.</text>
</comment>
<evidence type="ECO:0000256" key="10">
    <source>
        <dbReference type="ARBA" id="ARBA00025198"/>
    </source>
</evidence>
<keyword evidence="8 13" id="KW-0472">Membrane</keyword>
<dbReference type="InterPro" id="IPR050059">
    <property type="entry name" value="ATP_synthase_B_chain"/>
</dbReference>
<evidence type="ECO:0000313" key="17">
    <source>
        <dbReference type="Proteomes" id="UP000284322"/>
    </source>
</evidence>
<evidence type="ECO:0000256" key="9">
    <source>
        <dbReference type="ARBA" id="ARBA00023310"/>
    </source>
</evidence>
<comment type="subunit">
    <text evidence="13">F-type ATPases have 2 components, F(1) - the catalytic core - and F(0) - the membrane proton channel. F(1) has five subunits: alpha(3), beta(3), gamma(1), delta(1), epsilon(1). F(0) has three main subunits: a(1), b(2) and c(10-14). The alpha and beta chains form an alternating ring which encloses part of the gamma chain. F(1) is attached to F(0) by a central stalk formed by the gamma and epsilon chains, while a peripheral stalk is formed by the delta and b chains.</text>
</comment>
<gene>
    <name evidence="13" type="primary">atpF</name>
    <name evidence="16" type="ORF">D6858_10480</name>
</gene>
<proteinExistence type="inferred from homology"/>
<protein>
    <recommendedName>
        <fullName evidence="13">ATP synthase subunit b</fullName>
    </recommendedName>
    <alternativeName>
        <fullName evidence="13">ATP synthase F(0) sector subunit b</fullName>
    </alternativeName>
    <alternativeName>
        <fullName evidence="13">ATPase subunit I</fullName>
    </alternativeName>
    <alternativeName>
        <fullName evidence="13">F-type ATPase subunit b</fullName>
        <shortName evidence="13">F-ATPase subunit b</shortName>
    </alternativeName>
</protein>
<dbReference type="OrthoDB" id="9805716at2"/>
<dbReference type="GO" id="GO:0046933">
    <property type="term" value="F:proton-transporting ATP synthase activity, rotational mechanism"/>
    <property type="evidence" value="ECO:0007669"/>
    <property type="project" value="UniProtKB-UniRule"/>
</dbReference>
<dbReference type="PANTHER" id="PTHR33445">
    <property type="entry name" value="ATP SYNTHASE SUBUNIT B', CHLOROPLASTIC"/>
    <property type="match status" value="1"/>
</dbReference>
<dbReference type="GO" id="GO:0005886">
    <property type="term" value="C:plasma membrane"/>
    <property type="evidence" value="ECO:0007669"/>
    <property type="project" value="UniProtKB-SubCell"/>
</dbReference>
<keyword evidence="13" id="KW-1003">Cell membrane</keyword>
<name>A0A419R012_9SPHN</name>
<dbReference type="CDD" id="cd06503">
    <property type="entry name" value="ATP-synt_Fo_b"/>
    <property type="match status" value="1"/>
</dbReference>
<keyword evidence="3 13" id="KW-0138">CF(0)</keyword>
<dbReference type="Pfam" id="PF00430">
    <property type="entry name" value="ATP-synt_B"/>
    <property type="match status" value="1"/>
</dbReference>
<evidence type="ECO:0000256" key="4">
    <source>
        <dbReference type="ARBA" id="ARBA00022692"/>
    </source>
</evidence>
<dbReference type="RefSeq" id="WP_120109944.1">
    <property type="nucleotide sequence ID" value="NZ_RAHJ01000019.1"/>
</dbReference>
<evidence type="ECO:0000313" key="16">
    <source>
        <dbReference type="EMBL" id="RJX66794.1"/>
    </source>
</evidence>
<organism evidence="16 17">
    <name type="scientific">Tsuneonella suprasediminis</name>
    <dbReference type="NCBI Taxonomy" id="2306996"/>
    <lineage>
        <taxon>Bacteria</taxon>
        <taxon>Pseudomonadati</taxon>
        <taxon>Pseudomonadota</taxon>
        <taxon>Alphaproteobacteria</taxon>
        <taxon>Sphingomonadales</taxon>
        <taxon>Erythrobacteraceae</taxon>
        <taxon>Tsuneonella</taxon>
    </lineage>
</organism>
<comment type="subcellular location">
    <subcellularLocation>
        <location evidence="13">Cell membrane</location>
        <topology evidence="13">Single-pass membrane protein</topology>
    </subcellularLocation>
    <subcellularLocation>
        <location evidence="12">Endomembrane system</location>
        <topology evidence="12">Single-pass membrane protein</topology>
    </subcellularLocation>
</comment>
<keyword evidence="17" id="KW-1185">Reference proteome</keyword>
<dbReference type="PANTHER" id="PTHR33445:SF1">
    <property type="entry name" value="ATP SYNTHASE SUBUNIT B"/>
    <property type="match status" value="1"/>
</dbReference>
<dbReference type="EMBL" id="RAHJ01000019">
    <property type="protein sequence ID" value="RJX66794.1"/>
    <property type="molecule type" value="Genomic_DNA"/>
</dbReference>
<evidence type="ECO:0000256" key="13">
    <source>
        <dbReference type="HAMAP-Rule" id="MF_01398"/>
    </source>
</evidence>
<comment type="function">
    <text evidence="10 13">F(1)F(0) ATP synthase produces ATP from ADP in the presence of a proton or sodium gradient. F-type ATPases consist of two structural domains, F(1) containing the extramembraneous catalytic core and F(0) containing the membrane proton channel, linked together by a central stalk and a peripheral stalk. During catalysis, ATP synthesis in the catalytic domain of F(1) is coupled via a rotary mechanism of the central stalk subunits to proton translocation.</text>
</comment>
<keyword evidence="7 13" id="KW-0406">Ion transport</keyword>
<evidence type="ECO:0000256" key="2">
    <source>
        <dbReference type="ARBA" id="ARBA00022448"/>
    </source>
</evidence>
<comment type="function">
    <text evidence="11">Component of the F(0) channel, it forms part of the peripheral stalk, linking F(1) to F(0). The b'-subunit is a diverged and duplicated form of b found in plants and photosynthetic bacteria.</text>
</comment>
<evidence type="ECO:0000256" key="11">
    <source>
        <dbReference type="ARBA" id="ARBA00025614"/>
    </source>
</evidence>
<evidence type="ECO:0000256" key="14">
    <source>
        <dbReference type="RuleBase" id="RU003848"/>
    </source>
</evidence>
<dbReference type="GO" id="GO:0045259">
    <property type="term" value="C:proton-transporting ATP synthase complex"/>
    <property type="evidence" value="ECO:0007669"/>
    <property type="project" value="UniProtKB-KW"/>
</dbReference>
<keyword evidence="9 13" id="KW-0066">ATP synthesis</keyword>
<keyword evidence="4 13" id="KW-0812">Transmembrane</keyword>
<feature type="coiled-coil region" evidence="15">
    <location>
        <begin position="51"/>
        <end position="104"/>
    </location>
</feature>
<dbReference type="AlphaFoldDB" id="A0A419R012"/>
<dbReference type="HAMAP" id="MF_01398">
    <property type="entry name" value="ATP_synth_b_bprime"/>
    <property type="match status" value="1"/>
</dbReference>
<evidence type="ECO:0000256" key="15">
    <source>
        <dbReference type="SAM" id="Coils"/>
    </source>
</evidence>
<dbReference type="GO" id="GO:0046961">
    <property type="term" value="F:proton-transporting ATPase activity, rotational mechanism"/>
    <property type="evidence" value="ECO:0007669"/>
    <property type="project" value="TreeGrafter"/>
</dbReference>
<dbReference type="Proteomes" id="UP000284322">
    <property type="component" value="Unassembled WGS sequence"/>
</dbReference>
<keyword evidence="15" id="KW-0175">Coiled coil</keyword>
<evidence type="ECO:0000256" key="7">
    <source>
        <dbReference type="ARBA" id="ARBA00023065"/>
    </source>
</evidence>
<keyword evidence="6 13" id="KW-1133">Transmembrane helix</keyword>
<evidence type="ECO:0000256" key="12">
    <source>
        <dbReference type="ARBA" id="ARBA00037847"/>
    </source>
</evidence>
<feature type="transmembrane region" description="Helical" evidence="13">
    <location>
        <begin position="14"/>
        <end position="33"/>
    </location>
</feature>
<comment type="similarity">
    <text evidence="1 13 14">Belongs to the ATPase B chain family.</text>
</comment>
<evidence type="ECO:0000256" key="3">
    <source>
        <dbReference type="ARBA" id="ARBA00022547"/>
    </source>
</evidence>
<dbReference type="InterPro" id="IPR002146">
    <property type="entry name" value="ATP_synth_b/b'su_bac/chlpt"/>
</dbReference>
<evidence type="ECO:0000256" key="5">
    <source>
        <dbReference type="ARBA" id="ARBA00022781"/>
    </source>
</evidence>
<keyword evidence="2 13" id="KW-0813">Transport</keyword>
<evidence type="ECO:0000256" key="8">
    <source>
        <dbReference type="ARBA" id="ARBA00023136"/>
    </source>
</evidence>
<dbReference type="GO" id="GO:0012505">
    <property type="term" value="C:endomembrane system"/>
    <property type="evidence" value="ECO:0007669"/>
    <property type="project" value="UniProtKB-SubCell"/>
</dbReference>